<evidence type="ECO:0000313" key="2">
    <source>
        <dbReference type="Proteomes" id="UP000886998"/>
    </source>
</evidence>
<dbReference type="OrthoDB" id="10385644at2759"/>
<proteinExistence type="predicted"/>
<reference evidence="1" key="1">
    <citation type="submission" date="2020-08" db="EMBL/GenBank/DDBJ databases">
        <title>Multicomponent nature underlies the extraordinary mechanical properties of spider dragline silk.</title>
        <authorList>
            <person name="Kono N."/>
            <person name="Nakamura H."/>
            <person name="Mori M."/>
            <person name="Yoshida Y."/>
            <person name="Ohtoshi R."/>
            <person name="Malay A.D."/>
            <person name="Moran D.A.P."/>
            <person name="Tomita M."/>
            <person name="Numata K."/>
            <person name="Arakawa K."/>
        </authorList>
    </citation>
    <scope>NUCLEOTIDE SEQUENCE</scope>
</reference>
<sequence length="116" mass="13356">MSFRGKPDVFDKKLLNISDAAHISLTSGVEETTPDKRKKKVLGRPDSHPYMFFTKPVLKRLKELDVTFDRSVGLWGLTLLTKNKAFQLFTFLEFHERNNAAGKYAITRFPPKLSLR</sequence>
<organism evidence="1 2">
    <name type="scientific">Trichonephila inaurata madagascariensis</name>
    <dbReference type="NCBI Taxonomy" id="2747483"/>
    <lineage>
        <taxon>Eukaryota</taxon>
        <taxon>Metazoa</taxon>
        <taxon>Ecdysozoa</taxon>
        <taxon>Arthropoda</taxon>
        <taxon>Chelicerata</taxon>
        <taxon>Arachnida</taxon>
        <taxon>Araneae</taxon>
        <taxon>Araneomorphae</taxon>
        <taxon>Entelegynae</taxon>
        <taxon>Araneoidea</taxon>
        <taxon>Nephilidae</taxon>
        <taxon>Trichonephila</taxon>
        <taxon>Trichonephila inaurata</taxon>
    </lineage>
</organism>
<comment type="caution">
    <text evidence="1">The sequence shown here is derived from an EMBL/GenBank/DDBJ whole genome shotgun (WGS) entry which is preliminary data.</text>
</comment>
<name>A0A8X6IMP8_9ARAC</name>
<dbReference type="EMBL" id="BMAV01026690">
    <property type="protein sequence ID" value="GFS52562.1"/>
    <property type="molecule type" value="Genomic_DNA"/>
</dbReference>
<protein>
    <submittedName>
        <fullName evidence="1">Uncharacterized protein</fullName>
    </submittedName>
</protein>
<accession>A0A8X6IMP8</accession>
<dbReference type="AlphaFoldDB" id="A0A8X6IMP8"/>
<evidence type="ECO:0000313" key="1">
    <source>
        <dbReference type="EMBL" id="GFS52562.1"/>
    </source>
</evidence>
<dbReference type="Proteomes" id="UP000886998">
    <property type="component" value="Unassembled WGS sequence"/>
</dbReference>
<gene>
    <name evidence="1" type="ORF">TNIN_499621</name>
</gene>
<keyword evidence="2" id="KW-1185">Reference proteome</keyword>